<dbReference type="SUPFAM" id="SSF103506">
    <property type="entry name" value="Mitochondrial carrier"/>
    <property type="match status" value="1"/>
</dbReference>
<dbReference type="PANTHER" id="PTHR45624">
    <property type="entry name" value="MITOCHONDRIAL BASIC AMINO ACIDS TRANSPORTER-RELATED"/>
    <property type="match status" value="1"/>
</dbReference>
<dbReference type="InterPro" id="IPR050567">
    <property type="entry name" value="Mitochondrial_Carrier"/>
</dbReference>
<evidence type="ECO:0000256" key="10">
    <source>
        <dbReference type="RuleBase" id="RU000488"/>
    </source>
</evidence>
<dbReference type="PROSITE" id="PS50920">
    <property type="entry name" value="SOLCAR"/>
    <property type="match status" value="1"/>
</dbReference>
<dbReference type="InterPro" id="IPR023395">
    <property type="entry name" value="MCP_dom_sf"/>
</dbReference>
<keyword evidence="12" id="KW-1185">Reference proteome</keyword>
<evidence type="ECO:0000256" key="3">
    <source>
        <dbReference type="ARBA" id="ARBA00022448"/>
    </source>
</evidence>
<dbReference type="Proteomes" id="UP000189580">
    <property type="component" value="Chromosome c"/>
</dbReference>
<reference evidence="11 12" key="1">
    <citation type="submission" date="2016-02" db="EMBL/GenBank/DDBJ databases">
        <title>Complete genome sequence and transcriptome regulation of the pentose utilising yeast Sugiyamaella lignohabitans.</title>
        <authorList>
            <person name="Bellasio M."/>
            <person name="Peymann A."/>
            <person name="Valli M."/>
            <person name="Sipitzky M."/>
            <person name="Graf A."/>
            <person name="Sauer M."/>
            <person name="Marx H."/>
            <person name="Mattanovich D."/>
        </authorList>
    </citation>
    <scope>NUCLEOTIDE SEQUENCE [LARGE SCALE GENOMIC DNA]</scope>
    <source>
        <strain evidence="11 12">CBS 10342</strain>
    </source>
</reference>
<evidence type="ECO:0000256" key="6">
    <source>
        <dbReference type="ARBA" id="ARBA00022989"/>
    </source>
</evidence>
<keyword evidence="5" id="KW-0677">Repeat</keyword>
<keyword evidence="6" id="KW-1133">Transmembrane helix</keyword>
<name>A0A161HFX5_9ASCO</name>
<organism evidence="11 12">
    <name type="scientific">Sugiyamaella lignohabitans</name>
    <dbReference type="NCBI Taxonomy" id="796027"/>
    <lineage>
        <taxon>Eukaryota</taxon>
        <taxon>Fungi</taxon>
        <taxon>Dikarya</taxon>
        <taxon>Ascomycota</taxon>
        <taxon>Saccharomycotina</taxon>
        <taxon>Dipodascomycetes</taxon>
        <taxon>Dipodascales</taxon>
        <taxon>Trichomonascaceae</taxon>
        <taxon>Sugiyamaella</taxon>
    </lineage>
</organism>
<evidence type="ECO:0000256" key="1">
    <source>
        <dbReference type="ARBA" id="ARBA00004225"/>
    </source>
</evidence>
<dbReference type="GO" id="GO:0022857">
    <property type="term" value="F:transmembrane transporter activity"/>
    <property type="evidence" value="ECO:0007669"/>
    <property type="project" value="TreeGrafter"/>
</dbReference>
<gene>
    <name evidence="11" type="ORF">AWJ20_4371</name>
</gene>
<keyword evidence="8 9" id="KW-0472">Membrane</keyword>
<keyword evidence="4 9" id="KW-0812">Transmembrane</keyword>
<evidence type="ECO:0000256" key="4">
    <source>
        <dbReference type="ARBA" id="ARBA00022692"/>
    </source>
</evidence>
<dbReference type="Pfam" id="PF00153">
    <property type="entry name" value="Mito_carr"/>
    <property type="match status" value="1"/>
</dbReference>
<dbReference type="GO" id="GO:0031966">
    <property type="term" value="C:mitochondrial membrane"/>
    <property type="evidence" value="ECO:0007669"/>
    <property type="project" value="UniProtKB-SubCell"/>
</dbReference>
<dbReference type="OrthoDB" id="2382881at2759"/>
<comment type="subcellular location">
    <subcellularLocation>
        <location evidence="1">Mitochondrion membrane</location>
        <topology evidence="1">Multi-pass membrane protein</topology>
    </subcellularLocation>
</comment>
<evidence type="ECO:0000256" key="9">
    <source>
        <dbReference type="PROSITE-ProRule" id="PRU00282"/>
    </source>
</evidence>
<dbReference type="GeneID" id="30036496"/>
<evidence type="ECO:0000256" key="2">
    <source>
        <dbReference type="ARBA" id="ARBA00006375"/>
    </source>
</evidence>
<dbReference type="RefSeq" id="XP_018734028.1">
    <property type="nucleotide sequence ID" value="XM_018881435.1"/>
</dbReference>
<evidence type="ECO:0000256" key="8">
    <source>
        <dbReference type="ARBA" id="ARBA00023136"/>
    </source>
</evidence>
<dbReference type="KEGG" id="slb:AWJ20_4371"/>
<keyword evidence="7" id="KW-0496">Mitochondrion</keyword>
<evidence type="ECO:0000256" key="5">
    <source>
        <dbReference type="ARBA" id="ARBA00022737"/>
    </source>
</evidence>
<dbReference type="PANTHER" id="PTHR45624:SF9">
    <property type="entry name" value="CARRIER PROTEIN, PUTATIVE (AFU_ORTHOLOGUE AFUA_4G06390)-RELATED"/>
    <property type="match status" value="1"/>
</dbReference>
<proteinExistence type="inferred from homology"/>
<keyword evidence="3 10" id="KW-0813">Transport</keyword>
<dbReference type="EMBL" id="CP014500">
    <property type="protein sequence ID" value="ANB11551.1"/>
    <property type="molecule type" value="Genomic_DNA"/>
</dbReference>
<comment type="similarity">
    <text evidence="2 10">Belongs to the mitochondrial carrier (TC 2.A.29) family.</text>
</comment>
<evidence type="ECO:0000256" key="7">
    <source>
        <dbReference type="ARBA" id="ARBA00023128"/>
    </source>
</evidence>
<sequence>MASENVQITNTIKEISLGSDTEHRKLVKLPQALIPYRLAICSYGAAMIATTVGFPLDSVKTRLQTHKFKSAWQCIVDTERHEGIRGFYRGLTAPLLSSSAVRSISITIYSKCVPILSNMCFSLYSAPKSKDTMAATIDWMLRTSPITFGAGAIAGSVCSIISCPFEFTKLASQIEVLVRRNQLATLATSTTTSQTQLHTPVEPAKLKPKGSFEVASELIKKGGVASLYGGYRYHICK</sequence>
<dbReference type="Gene3D" id="1.50.40.10">
    <property type="entry name" value="Mitochondrial carrier domain"/>
    <property type="match status" value="1"/>
</dbReference>
<dbReference type="InterPro" id="IPR018108">
    <property type="entry name" value="MCP_transmembrane"/>
</dbReference>
<dbReference type="AlphaFoldDB" id="A0A161HFX5"/>
<accession>A0A161HFX5</accession>
<evidence type="ECO:0000313" key="11">
    <source>
        <dbReference type="EMBL" id="ANB11551.1"/>
    </source>
</evidence>
<evidence type="ECO:0000313" key="12">
    <source>
        <dbReference type="Proteomes" id="UP000189580"/>
    </source>
</evidence>
<feature type="repeat" description="Solcar" evidence="9">
    <location>
        <begin position="37"/>
        <end position="115"/>
    </location>
</feature>
<protein>
    <submittedName>
        <fullName evidence="11">Ornithine transporter of the mitochondrial inner membrane</fullName>
    </submittedName>
</protein>